<keyword evidence="5" id="KW-0449">Lipoprotein</keyword>
<evidence type="ECO:0000256" key="2">
    <source>
        <dbReference type="ARBA" id="ARBA00022741"/>
    </source>
</evidence>
<dbReference type="InterPro" id="IPR001806">
    <property type="entry name" value="Small_GTPase"/>
</dbReference>
<dbReference type="SMART" id="SM00173">
    <property type="entry name" value="RAS"/>
    <property type="match status" value="1"/>
</dbReference>
<dbReference type="GO" id="GO:0005525">
    <property type="term" value="F:GTP binding"/>
    <property type="evidence" value="ECO:0007669"/>
    <property type="project" value="UniProtKB-KW"/>
</dbReference>
<organism evidence="8 9">
    <name type="scientific">Protea cynaroides</name>
    <dbReference type="NCBI Taxonomy" id="273540"/>
    <lineage>
        <taxon>Eukaryota</taxon>
        <taxon>Viridiplantae</taxon>
        <taxon>Streptophyta</taxon>
        <taxon>Embryophyta</taxon>
        <taxon>Tracheophyta</taxon>
        <taxon>Spermatophyta</taxon>
        <taxon>Magnoliopsida</taxon>
        <taxon>Proteales</taxon>
        <taxon>Proteaceae</taxon>
        <taxon>Protea</taxon>
    </lineage>
</organism>
<dbReference type="AlphaFoldDB" id="A0A9Q0K130"/>
<dbReference type="PANTHER" id="PTHR47981:SF20">
    <property type="entry name" value="RAS-RELATED PROTEIN RAB-7A"/>
    <property type="match status" value="1"/>
</dbReference>
<dbReference type="SMART" id="SM00174">
    <property type="entry name" value="RHO"/>
    <property type="match status" value="1"/>
</dbReference>
<evidence type="ECO:0000256" key="6">
    <source>
        <dbReference type="ARBA" id="ARBA00023289"/>
    </source>
</evidence>
<dbReference type="GO" id="GO:0003924">
    <property type="term" value="F:GTPase activity"/>
    <property type="evidence" value="ECO:0007669"/>
    <property type="project" value="InterPro"/>
</dbReference>
<evidence type="ECO:0000256" key="1">
    <source>
        <dbReference type="ARBA" id="ARBA00006270"/>
    </source>
</evidence>
<protein>
    <submittedName>
        <fullName evidence="8">Uncharacterized protein</fullName>
    </submittedName>
</protein>
<dbReference type="EMBL" id="JAMYWD010000010">
    <property type="protein sequence ID" value="KAJ4957633.1"/>
    <property type="molecule type" value="Genomic_DNA"/>
</dbReference>
<name>A0A9Q0K130_9MAGN</name>
<dbReference type="PANTHER" id="PTHR47981">
    <property type="entry name" value="RAB FAMILY"/>
    <property type="match status" value="1"/>
</dbReference>
<comment type="caution">
    <text evidence="8">The sequence shown here is derived from an EMBL/GenBank/DDBJ whole genome shotgun (WGS) entry which is preliminary data.</text>
</comment>
<keyword evidence="3" id="KW-0813">Transport</keyword>
<dbReference type="Proteomes" id="UP001141806">
    <property type="component" value="Unassembled WGS sequence"/>
</dbReference>
<dbReference type="SMART" id="SM00175">
    <property type="entry name" value="RAB"/>
    <property type="match status" value="1"/>
</dbReference>
<dbReference type="GO" id="GO:0005774">
    <property type="term" value="C:vacuolar membrane"/>
    <property type="evidence" value="ECO:0007669"/>
    <property type="project" value="TreeGrafter"/>
</dbReference>
<keyword evidence="3" id="KW-0653">Protein transport</keyword>
<keyword evidence="4" id="KW-0342">GTP-binding</keyword>
<evidence type="ECO:0000256" key="4">
    <source>
        <dbReference type="ARBA" id="ARBA00023134"/>
    </source>
</evidence>
<keyword evidence="9" id="KW-1185">Reference proteome</keyword>
<sequence>MFIRTLFCLQKEESLGRIAELRVFEFLSCCNHLQTLIFKRERDILKLLNPWCITVVVSKVTILGNFGVGKTSLMNQYVNRKFSNQFEATDGVEFLTKEVQFEDFLFTLLIIGIRLSWRDSEALVIHFTMVRTAVFLSLMKCPSEPGFFPLVVLGNKMDVDDGNSRVESEKAKAWCASKGNIPYFETSAKEGINVEAAFECIVKNAVMTHRKIVEK</sequence>
<evidence type="ECO:0000256" key="3">
    <source>
        <dbReference type="ARBA" id="ARBA00022927"/>
    </source>
</evidence>
<evidence type="ECO:0000256" key="5">
    <source>
        <dbReference type="ARBA" id="ARBA00023288"/>
    </source>
</evidence>
<dbReference type="PRINTS" id="PR00449">
    <property type="entry name" value="RASTRNSFRMNG"/>
</dbReference>
<reference evidence="8" key="1">
    <citation type="journal article" date="2023" name="Plant J.">
        <title>The genome of the king protea, Protea cynaroides.</title>
        <authorList>
            <person name="Chang J."/>
            <person name="Duong T.A."/>
            <person name="Schoeman C."/>
            <person name="Ma X."/>
            <person name="Roodt D."/>
            <person name="Barker N."/>
            <person name="Li Z."/>
            <person name="Van de Peer Y."/>
            <person name="Mizrachi E."/>
        </authorList>
    </citation>
    <scope>NUCLEOTIDE SEQUENCE</scope>
    <source>
        <tissue evidence="8">Young leaves</tissue>
    </source>
</reference>
<evidence type="ECO:0000256" key="7">
    <source>
        <dbReference type="ARBA" id="ARBA00046278"/>
    </source>
</evidence>
<keyword evidence="2" id="KW-0547">Nucleotide-binding</keyword>
<dbReference type="SUPFAM" id="SSF52540">
    <property type="entry name" value="P-loop containing nucleoside triphosphate hydrolases"/>
    <property type="match status" value="1"/>
</dbReference>
<dbReference type="Gene3D" id="3.40.50.300">
    <property type="entry name" value="P-loop containing nucleotide triphosphate hydrolases"/>
    <property type="match status" value="2"/>
</dbReference>
<accession>A0A9Q0K130</accession>
<proteinExistence type="inferred from homology"/>
<gene>
    <name evidence="8" type="ORF">NE237_024744</name>
</gene>
<evidence type="ECO:0000313" key="8">
    <source>
        <dbReference type="EMBL" id="KAJ4957633.1"/>
    </source>
</evidence>
<keyword evidence="6" id="KW-0636">Prenylation</keyword>
<comment type="similarity">
    <text evidence="1">Belongs to the small GTPase superfamily. Rab family.</text>
</comment>
<dbReference type="InterPro" id="IPR027417">
    <property type="entry name" value="P-loop_NTPase"/>
</dbReference>
<dbReference type="OrthoDB" id="1436450at2759"/>
<dbReference type="GO" id="GO:0012505">
    <property type="term" value="C:endomembrane system"/>
    <property type="evidence" value="ECO:0007669"/>
    <property type="project" value="UniProtKB-SubCell"/>
</dbReference>
<dbReference type="Pfam" id="PF00071">
    <property type="entry name" value="Ras"/>
    <property type="match status" value="2"/>
</dbReference>
<evidence type="ECO:0000313" key="9">
    <source>
        <dbReference type="Proteomes" id="UP001141806"/>
    </source>
</evidence>
<dbReference type="GO" id="GO:0015031">
    <property type="term" value="P:protein transport"/>
    <property type="evidence" value="ECO:0007669"/>
    <property type="project" value="UniProtKB-KW"/>
</dbReference>
<dbReference type="PROSITE" id="PS51419">
    <property type="entry name" value="RAB"/>
    <property type="match status" value="1"/>
</dbReference>
<comment type="subcellular location">
    <subcellularLocation>
        <location evidence="7">Endomembrane system</location>
        <topology evidence="7">Lipid-anchor</topology>
        <orientation evidence="7">Cytoplasmic side</orientation>
    </subcellularLocation>
</comment>